<name>A0AA39I5N6_9BILA</name>
<evidence type="ECO:0000256" key="11">
    <source>
        <dbReference type="RuleBase" id="RU361239"/>
    </source>
</evidence>
<dbReference type="InterPro" id="IPR033744">
    <property type="entry name" value="RRM_RBM8"/>
</dbReference>
<evidence type="ECO:0000256" key="5">
    <source>
        <dbReference type="ARBA" id="ARBA00022845"/>
    </source>
</evidence>
<dbReference type="GO" id="GO:0051028">
    <property type="term" value="P:mRNA transport"/>
    <property type="evidence" value="ECO:0007669"/>
    <property type="project" value="UniProtKB-KW"/>
</dbReference>
<dbReference type="Gene3D" id="3.30.70.330">
    <property type="match status" value="1"/>
</dbReference>
<evidence type="ECO:0000256" key="1">
    <source>
        <dbReference type="ARBA" id="ARBA00007987"/>
    </source>
</evidence>
<comment type="subunit">
    <text evidence="11">Heterodimer with MAGOH. Part of the mRNA splicing-dependent exon junction complex (EJC) complex; the core complex contains CASC3, EIF4A3, MAGOH and RBM8A.</text>
</comment>
<feature type="compositionally biased region" description="Acidic residues" evidence="12">
    <location>
        <begin position="1"/>
        <end position="12"/>
    </location>
</feature>
<keyword evidence="4 11" id="KW-0507">mRNA processing</keyword>
<sequence length="148" mass="16589">MRAGDEDMDTGDDQVSQLSAQASKKKGRGFGNSNSTQSELKAYDSVQDDGITGPQRSVEGWIVFVTNVHEEAQEEDIYDKFSEFGEIKNVHLNLDRRTGFLKGYALVEYETQKEAAAAIEKLNESDLLGQQIKVTWCFVRPPPKASRR</sequence>
<dbReference type="FunFam" id="3.30.70.330:FF:000525">
    <property type="entry name" value="RNA-binding protein 8A"/>
    <property type="match status" value="1"/>
</dbReference>
<evidence type="ECO:0000256" key="7">
    <source>
        <dbReference type="ARBA" id="ARBA00023187"/>
    </source>
</evidence>
<dbReference type="Pfam" id="PF00076">
    <property type="entry name" value="RRM_1"/>
    <property type="match status" value="1"/>
</dbReference>
<keyword evidence="5" id="KW-0810">Translation regulation</keyword>
<evidence type="ECO:0000259" key="13">
    <source>
        <dbReference type="PROSITE" id="PS50102"/>
    </source>
</evidence>
<dbReference type="PANTHER" id="PTHR45894">
    <property type="entry name" value="RNA-BINDING PROTEIN 8A"/>
    <property type="match status" value="1"/>
</dbReference>
<dbReference type="PRINTS" id="PR01738">
    <property type="entry name" value="RNABINDINGM8"/>
</dbReference>
<dbReference type="GO" id="GO:0016607">
    <property type="term" value="C:nuclear speck"/>
    <property type="evidence" value="ECO:0007669"/>
    <property type="project" value="UniProtKB-SubCell"/>
</dbReference>
<protein>
    <recommendedName>
        <fullName evidence="9 11">RNA-binding protein 8A</fullName>
    </recommendedName>
</protein>
<comment type="subcellular location">
    <subcellularLocation>
        <location evidence="11">Nucleus</location>
    </subcellularLocation>
    <subcellularLocation>
        <location evidence="11">Nucleus speckle</location>
    </subcellularLocation>
    <subcellularLocation>
        <location evidence="11">Cytoplasm</location>
    </subcellularLocation>
</comment>
<dbReference type="SMART" id="SM00360">
    <property type="entry name" value="RRM"/>
    <property type="match status" value="1"/>
</dbReference>
<organism evidence="14 15">
    <name type="scientific">Steinernema hermaphroditum</name>
    <dbReference type="NCBI Taxonomy" id="289476"/>
    <lineage>
        <taxon>Eukaryota</taxon>
        <taxon>Metazoa</taxon>
        <taxon>Ecdysozoa</taxon>
        <taxon>Nematoda</taxon>
        <taxon>Chromadorea</taxon>
        <taxon>Rhabditida</taxon>
        <taxon>Tylenchina</taxon>
        <taxon>Panagrolaimomorpha</taxon>
        <taxon>Strongyloidoidea</taxon>
        <taxon>Steinernematidae</taxon>
        <taxon>Steinernema</taxon>
    </lineage>
</organism>
<keyword evidence="15" id="KW-1185">Reference proteome</keyword>
<evidence type="ECO:0000256" key="3">
    <source>
        <dbReference type="ARBA" id="ARBA00022490"/>
    </source>
</evidence>
<feature type="compositionally biased region" description="Polar residues" evidence="12">
    <location>
        <begin position="13"/>
        <end position="22"/>
    </location>
</feature>
<evidence type="ECO:0000256" key="2">
    <source>
        <dbReference type="ARBA" id="ARBA00022448"/>
    </source>
</evidence>
<dbReference type="InterPro" id="IPR000504">
    <property type="entry name" value="RRM_dom"/>
</dbReference>
<keyword evidence="6 10" id="KW-0694">RNA-binding</keyword>
<dbReference type="CDD" id="cd12324">
    <property type="entry name" value="RRM_RBM8"/>
    <property type="match status" value="1"/>
</dbReference>
<dbReference type="SUPFAM" id="SSF54928">
    <property type="entry name" value="RNA-binding domain, RBD"/>
    <property type="match status" value="1"/>
</dbReference>
<feature type="domain" description="RRM" evidence="13">
    <location>
        <begin position="61"/>
        <end position="139"/>
    </location>
</feature>
<dbReference type="InterPro" id="IPR008111">
    <property type="entry name" value="RNA-bd_8"/>
</dbReference>
<evidence type="ECO:0000256" key="12">
    <source>
        <dbReference type="SAM" id="MobiDB-lite"/>
    </source>
</evidence>
<dbReference type="InterPro" id="IPR035979">
    <property type="entry name" value="RBD_domain_sf"/>
</dbReference>
<keyword evidence="11" id="KW-0509">mRNA transport</keyword>
<accession>A0AA39I5N6</accession>
<gene>
    <name evidence="14" type="ORF">QR680_012881</name>
</gene>
<keyword evidence="7 11" id="KW-0508">mRNA splicing</keyword>
<keyword evidence="3 11" id="KW-0963">Cytoplasm</keyword>
<evidence type="ECO:0000256" key="6">
    <source>
        <dbReference type="ARBA" id="ARBA00022884"/>
    </source>
</evidence>
<evidence type="ECO:0000256" key="8">
    <source>
        <dbReference type="ARBA" id="ARBA00023242"/>
    </source>
</evidence>
<evidence type="ECO:0000256" key="4">
    <source>
        <dbReference type="ARBA" id="ARBA00022664"/>
    </source>
</evidence>
<evidence type="ECO:0000256" key="10">
    <source>
        <dbReference type="PROSITE-ProRule" id="PRU00176"/>
    </source>
</evidence>
<dbReference type="GO" id="GO:0003729">
    <property type="term" value="F:mRNA binding"/>
    <property type="evidence" value="ECO:0007669"/>
    <property type="project" value="InterPro"/>
</dbReference>
<evidence type="ECO:0000313" key="14">
    <source>
        <dbReference type="EMBL" id="KAK0417209.1"/>
    </source>
</evidence>
<proteinExistence type="inferred from homology"/>
<comment type="similarity">
    <text evidence="1 11">Belongs to the RBM8A family.</text>
</comment>
<dbReference type="GO" id="GO:0006397">
    <property type="term" value="P:mRNA processing"/>
    <property type="evidence" value="ECO:0007669"/>
    <property type="project" value="UniProtKB-KW"/>
</dbReference>
<dbReference type="AlphaFoldDB" id="A0AA39I5N6"/>
<evidence type="ECO:0000256" key="9">
    <source>
        <dbReference type="ARBA" id="ARBA00077711"/>
    </source>
</evidence>
<keyword evidence="2 11" id="KW-0813">Transport</keyword>
<dbReference type="PROSITE" id="PS50102">
    <property type="entry name" value="RRM"/>
    <property type="match status" value="1"/>
</dbReference>
<dbReference type="EMBL" id="JAUCMV010000002">
    <property type="protein sequence ID" value="KAK0417209.1"/>
    <property type="molecule type" value="Genomic_DNA"/>
</dbReference>
<feature type="region of interest" description="Disordered" evidence="12">
    <location>
        <begin position="1"/>
        <end position="54"/>
    </location>
</feature>
<comment type="function">
    <text evidence="11">Core component of the splicing-dependent multiprotein exon junction complex (EJC) deposited at splice junctions on mRNAs.</text>
</comment>
<reference evidence="14" key="1">
    <citation type="submission" date="2023-06" db="EMBL/GenBank/DDBJ databases">
        <title>Genomic analysis of the entomopathogenic nematode Steinernema hermaphroditum.</title>
        <authorList>
            <person name="Schwarz E.M."/>
            <person name="Heppert J.K."/>
            <person name="Baniya A."/>
            <person name="Schwartz H.T."/>
            <person name="Tan C.-H."/>
            <person name="Antoshechkin I."/>
            <person name="Sternberg P.W."/>
            <person name="Goodrich-Blair H."/>
            <person name="Dillman A.R."/>
        </authorList>
    </citation>
    <scope>NUCLEOTIDE SEQUENCE</scope>
    <source>
        <strain evidence="14">PS9179</strain>
        <tissue evidence="14">Whole animal</tissue>
    </source>
</reference>
<dbReference type="GO" id="GO:0008380">
    <property type="term" value="P:RNA splicing"/>
    <property type="evidence" value="ECO:0007669"/>
    <property type="project" value="UniProtKB-KW"/>
</dbReference>
<keyword evidence="8 11" id="KW-0539">Nucleus</keyword>
<evidence type="ECO:0000313" key="15">
    <source>
        <dbReference type="Proteomes" id="UP001175271"/>
    </source>
</evidence>
<dbReference type="InterPro" id="IPR012677">
    <property type="entry name" value="Nucleotide-bd_a/b_plait_sf"/>
</dbReference>
<comment type="caution">
    <text evidence="14">The sequence shown here is derived from an EMBL/GenBank/DDBJ whole genome shotgun (WGS) entry which is preliminary data.</text>
</comment>
<dbReference type="GO" id="GO:0005737">
    <property type="term" value="C:cytoplasm"/>
    <property type="evidence" value="ECO:0007669"/>
    <property type="project" value="UniProtKB-SubCell"/>
</dbReference>
<dbReference type="GO" id="GO:0006417">
    <property type="term" value="P:regulation of translation"/>
    <property type="evidence" value="ECO:0007669"/>
    <property type="project" value="UniProtKB-KW"/>
</dbReference>
<dbReference type="Proteomes" id="UP001175271">
    <property type="component" value="Unassembled WGS sequence"/>
</dbReference>